<proteinExistence type="inferred from homology"/>
<dbReference type="GO" id="GO:0015990">
    <property type="term" value="P:electron transport coupled proton transport"/>
    <property type="evidence" value="ECO:0007669"/>
    <property type="project" value="InterPro"/>
</dbReference>
<keyword evidence="6" id="KW-1003">Cell membrane</keyword>
<evidence type="ECO:0000256" key="6">
    <source>
        <dbReference type="ARBA" id="ARBA00022475"/>
    </source>
</evidence>
<evidence type="ECO:0000256" key="5">
    <source>
        <dbReference type="ARBA" id="ARBA00022448"/>
    </source>
</evidence>
<dbReference type="STRING" id="1123501.Wenmar_00779"/>
<comment type="subcellular location">
    <subcellularLocation>
        <location evidence="1">Cell membrane</location>
        <topology evidence="1">Multi-pass membrane protein</topology>
    </subcellularLocation>
</comment>
<dbReference type="GO" id="GO:0009486">
    <property type="term" value="F:cytochrome bo3 ubiquinol oxidase activity"/>
    <property type="evidence" value="ECO:0007669"/>
    <property type="project" value="InterPro"/>
</dbReference>
<dbReference type="AlphaFoldDB" id="A0A0D0QH67"/>
<comment type="caution">
    <text evidence="18">The sequence shown here is derived from an EMBL/GenBank/DDBJ whole genome shotgun (WGS) entry which is preliminary data.</text>
</comment>
<keyword evidence="19" id="KW-1185">Reference proteome</keyword>
<evidence type="ECO:0000256" key="7">
    <source>
        <dbReference type="ARBA" id="ARBA00022692"/>
    </source>
</evidence>
<reference evidence="18 19" key="1">
    <citation type="submission" date="2013-01" db="EMBL/GenBank/DDBJ databases">
        <authorList>
            <person name="Fiebig A."/>
            <person name="Goeker M."/>
            <person name="Klenk H.-P.P."/>
        </authorList>
    </citation>
    <scope>NUCLEOTIDE SEQUENCE [LARGE SCALE GENOMIC DNA]</scope>
    <source>
        <strain evidence="18 19">DSM 24838</strain>
    </source>
</reference>
<dbReference type="GO" id="GO:0005886">
    <property type="term" value="C:plasma membrane"/>
    <property type="evidence" value="ECO:0007669"/>
    <property type="project" value="UniProtKB-SubCell"/>
</dbReference>
<organism evidence="18 19">
    <name type="scientific">Wenxinia marina DSM 24838</name>
    <dbReference type="NCBI Taxonomy" id="1123501"/>
    <lineage>
        <taxon>Bacteria</taxon>
        <taxon>Pseudomonadati</taxon>
        <taxon>Pseudomonadota</taxon>
        <taxon>Alphaproteobacteria</taxon>
        <taxon>Rhodobacterales</taxon>
        <taxon>Roseobacteraceae</taxon>
        <taxon>Wenxinia</taxon>
    </lineage>
</organism>
<feature type="transmembrane region" description="Helical" evidence="17">
    <location>
        <begin position="51"/>
        <end position="70"/>
    </location>
</feature>
<sequence>MSDDHDLPRSEDVGEAAERRQYIRGAVATLALTLAAFGLVGSGYVSGGTALVVLCTLAIVQIAAHFRFFLHIDLARSHRDDLQLILFTALIVALMVGGTVWILFDQHTRM</sequence>
<keyword evidence="7 17" id="KW-0812">Transmembrane</keyword>
<evidence type="ECO:0000256" key="12">
    <source>
        <dbReference type="ARBA" id="ARBA00025694"/>
    </source>
</evidence>
<keyword evidence="10 18" id="KW-0560">Oxidoreductase</keyword>
<evidence type="ECO:0000256" key="3">
    <source>
        <dbReference type="ARBA" id="ARBA00011700"/>
    </source>
</evidence>
<dbReference type="GO" id="GO:0019646">
    <property type="term" value="P:aerobic electron transport chain"/>
    <property type="evidence" value="ECO:0007669"/>
    <property type="project" value="TreeGrafter"/>
</dbReference>
<dbReference type="RefSeq" id="WP_018304147.1">
    <property type="nucleotide sequence ID" value="NZ_KB902312.1"/>
</dbReference>
<dbReference type="InterPro" id="IPR014210">
    <property type="entry name" value="Cyt_o_ubiqinol_oxidase_su4"/>
</dbReference>
<evidence type="ECO:0000313" key="18">
    <source>
        <dbReference type="EMBL" id="KIQ70403.1"/>
    </source>
</evidence>
<evidence type="ECO:0000256" key="9">
    <source>
        <dbReference type="ARBA" id="ARBA00022989"/>
    </source>
</evidence>
<dbReference type="GO" id="GO:0015078">
    <property type="term" value="F:proton transmembrane transporter activity"/>
    <property type="evidence" value="ECO:0007669"/>
    <property type="project" value="TreeGrafter"/>
</dbReference>
<accession>A0A0D0QH67</accession>
<evidence type="ECO:0000256" key="4">
    <source>
        <dbReference type="ARBA" id="ARBA00014689"/>
    </source>
</evidence>
<comment type="subunit">
    <text evidence="3">Heterooctamer of two A chains, two B chains, two C chains and two D chains.</text>
</comment>
<keyword evidence="9 17" id="KW-1133">Transmembrane helix</keyword>
<dbReference type="GO" id="GO:0009319">
    <property type="term" value="C:cytochrome o ubiquinol oxidase complex"/>
    <property type="evidence" value="ECO:0007669"/>
    <property type="project" value="TreeGrafter"/>
</dbReference>
<evidence type="ECO:0000256" key="15">
    <source>
        <dbReference type="ARBA" id="ARBA00031887"/>
    </source>
</evidence>
<dbReference type="EMBL" id="AONG01000005">
    <property type="protein sequence ID" value="KIQ70403.1"/>
    <property type="molecule type" value="Genomic_DNA"/>
</dbReference>
<evidence type="ECO:0000313" key="19">
    <source>
        <dbReference type="Proteomes" id="UP000035100"/>
    </source>
</evidence>
<evidence type="ECO:0000256" key="11">
    <source>
        <dbReference type="ARBA" id="ARBA00023136"/>
    </source>
</evidence>
<gene>
    <name evidence="18" type="ORF">Wenmar_00779</name>
</gene>
<evidence type="ECO:0000256" key="17">
    <source>
        <dbReference type="SAM" id="Phobius"/>
    </source>
</evidence>
<dbReference type="Pfam" id="PF03626">
    <property type="entry name" value="COX4_pro"/>
    <property type="match status" value="1"/>
</dbReference>
<keyword evidence="11 17" id="KW-0472">Membrane</keyword>
<dbReference type="PANTHER" id="PTHR36835">
    <property type="entry name" value="CYTOCHROME BO(3) UBIQUINOL OXIDASE SUBUNIT 4"/>
    <property type="match status" value="1"/>
</dbReference>
<comment type="function">
    <text evidence="12">Cytochrome bo(3) ubiquinol terminal oxidase is the component of the aerobic respiratory chain of E.coli that predominates when cells are grown at high aeration. Has proton pump activity across the membrane in addition to electron transfer, pumping 2 protons/electron.</text>
</comment>
<dbReference type="PATRIC" id="fig|1123501.6.peg.844"/>
<evidence type="ECO:0000256" key="1">
    <source>
        <dbReference type="ARBA" id="ARBA00004651"/>
    </source>
</evidence>
<dbReference type="NCBIfam" id="TIGR02847">
    <property type="entry name" value="CyoD"/>
    <property type="match status" value="1"/>
</dbReference>
<evidence type="ECO:0000256" key="8">
    <source>
        <dbReference type="ARBA" id="ARBA00022982"/>
    </source>
</evidence>
<feature type="transmembrane region" description="Helical" evidence="17">
    <location>
        <begin position="26"/>
        <end position="45"/>
    </location>
</feature>
<dbReference type="Proteomes" id="UP000035100">
    <property type="component" value="Unassembled WGS sequence"/>
</dbReference>
<evidence type="ECO:0000256" key="2">
    <source>
        <dbReference type="ARBA" id="ARBA00008079"/>
    </source>
</evidence>
<keyword evidence="8" id="KW-0249">Electron transport</keyword>
<dbReference type="OrthoDB" id="7278008at2"/>
<evidence type="ECO:0000256" key="16">
    <source>
        <dbReference type="ARBA" id="ARBA00032185"/>
    </source>
</evidence>
<evidence type="ECO:0000256" key="14">
    <source>
        <dbReference type="ARBA" id="ARBA00030211"/>
    </source>
</evidence>
<dbReference type="InterPro" id="IPR050968">
    <property type="entry name" value="Cytochrome_c_oxidase_bac_sub4"/>
</dbReference>
<evidence type="ECO:0000256" key="13">
    <source>
        <dbReference type="ARBA" id="ARBA00030071"/>
    </source>
</evidence>
<comment type="similarity">
    <text evidence="2">Belongs to the cytochrome c oxidase bacterial subunit 4 family.</text>
</comment>
<name>A0A0D0QH67_9RHOB</name>
<dbReference type="PANTHER" id="PTHR36835:SF1">
    <property type="entry name" value="CYTOCHROME BO(3) UBIQUINOL OXIDASE SUBUNIT 4"/>
    <property type="match status" value="1"/>
</dbReference>
<keyword evidence="5" id="KW-0813">Transport</keyword>
<evidence type="ECO:0000256" key="10">
    <source>
        <dbReference type="ARBA" id="ARBA00023002"/>
    </source>
</evidence>
<protein>
    <recommendedName>
        <fullName evidence="4">Cytochrome bo(3) ubiquinol oxidase subunit 4</fullName>
    </recommendedName>
    <alternativeName>
        <fullName evidence="16">Cytochrome o ubiquinol oxidase subunit 4</fullName>
    </alternativeName>
    <alternativeName>
        <fullName evidence="13">Oxidase bo(3) subunit 4</fullName>
    </alternativeName>
    <alternativeName>
        <fullName evidence="14">Ubiquinol oxidase polypeptide IV</fullName>
    </alternativeName>
    <alternativeName>
        <fullName evidence="15">Ubiquinol oxidase subunit 4</fullName>
    </alternativeName>
</protein>
<feature type="transmembrane region" description="Helical" evidence="17">
    <location>
        <begin position="82"/>
        <end position="104"/>
    </location>
</feature>
<dbReference type="eggNOG" id="COG3125">
    <property type="taxonomic scope" value="Bacteria"/>
</dbReference>
<dbReference type="InterPro" id="IPR005171">
    <property type="entry name" value="Cyt_c_oxidase_su4_prok"/>
</dbReference>